<evidence type="ECO:0000259" key="3">
    <source>
        <dbReference type="Pfam" id="PF04536"/>
    </source>
</evidence>
<keyword evidence="1" id="KW-0812">Transmembrane</keyword>
<keyword evidence="1" id="KW-1133">Transmembrane helix</keyword>
<organism evidence="4 5">
    <name type="scientific">Stenotrophomonas koreensis</name>
    <dbReference type="NCBI Taxonomy" id="266128"/>
    <lineage>
        <taxon>Bacteria</taxon>
        <taxon>Pseudomonadati</taxon>
        <taxon>Pseudomonadota</taxon>
        <taxon>Gammaproteobacteria</taxon>
        <taxon>Lysobacterales</taxon>
        <taxon>Lysobacteraceae</taxon>
        <taxon>Stenotrophomonas</taxon>
    </lineage>
</organism>
<reference evidence="4 5" key="1">
    <citation type="submission" date="2020-08" db="EMBL/GenBank/DDBJ databases">
        <title>Stenotrophomonas sp. W1S232.</title>
        <authorList>
            <person name="Deng Y."/>
        </authorList>
    </citation>
    <scope>NUCLEOTIDE SEQUENCE [LARGE SCALE GENOMIC DNA]</scope>
    <source>
        <strain evidence="4 5">W1S232</strain>
    </source>
</reference>
<dbReference type="AlphaFoldDB" id="A0A7W3UXF1"/>
<sequence>MMTILCVFCLLLPPVQAQTVAVPALDSPVVDTTATLAAADRQALVNKALALQQRKGSQLQILIVPSTGAETIEQYARRVFDQWRLGREGVDDGVLLLVAINDRRVRIEPGYGLEGAIPDAIANRIIQEYLVPQFRAGDYSAGIAAASNALIGLIDGEPLPPPVSSHRQSSDDVGGSWMLGLFLGVMAGSVLAGIFSRVPRLLRSAIAAVGGGLAGMLLVGSLGAALAAALTAAVLGLLGATPALFAGHSGWGRGGGSWGSGGGRGGGGFGGGGWSGGGGMSGGGGASGSW</sequence>
<dbReference type="EMBL" id="JACIUV010000001">
    <property type="protein sequence ID" value="MBB1115511.1"/>
    <property type="molecule type" value="Genomic_DNA"/>
</dbReference>
<evidence type="ECO:0000256" key="2">
    <source>
        <dbReference type="SAM" id="SignalP"/>
    </source>
</evidence>
<evidence type="ECO:0000313" key="5">
    <source>
        <dbReference type="Proteomes" id="UP000550609"/>
    </source>
</evidence>
<feature type="domain" description="TPM" evidence="3">
    <location>
        <begin position="29"/>
        <end position="151"/>
    </location>
</feature>
<name>A0A7W3UXF1_9GAMM</name>
<gene>
    <name evidence="4" type="ORF">H4O09_00320</name>
</gene>
<dbReference type="PANTHER" id="PTHR30373:SF2">
    <property type="entry name" value="UPF0603 PROTEIN YGCG"/>
    <property type="match status" value="1"/>
</dbReference>
<keyword evidence="1" id="KW-0472">Membrane</keyword>
<protein>
    <submittedName>
        <fullName evidence="4">TPM domain-containing protein</fullName>
    </submittedName>
</protein>
<feature type="chain" id="PRO_5030507838" evidence="2">
    <location>
        <begin position="18"/>
        <end position="290"/>
    </location>
</feature>
<keyword evidence="2" id="KW-0732">Signal</keyword>
<dbReference type="Pfam" id="PF04536">
    <property type="entry name" value="TPM_phosphatase"/>
    <property type="match status" value="1"/>
</dbReference>
<evidence type="ECO:0000313" key="4">
    <source>
        <dbReference type="EMBL" id="MBB1115511.1"/>
    </source>
</evidence>
<feature type="transmembrane region" description="Helical" evidence="1">
    <location>
        <begin position="174"/>
        <end position="194"/>
    </location>
</feature>
<evidence type="ECO:0000256" key="1">
    <source>
        <dbReference type="SAM" id="Phobius"/>
    </source>
</evidence>
<comment type="caution">
    <text evidence="4">The sequence shown here is derived from an EMBL/GenBank/DDBJ whole genome shotgun (WGS) entry which is preliminary data.</text>
</comment>
<accession>A0A7W3UXF1</accession>
<dbReference type="Proteomes" id="UP000550609">
    <property type="component" value="Unassembled WGS sequence"/>
</dbReference>
<feature type="signal peptide" evidence="2">
    <location>
        <begin position="1"/>
        <end position="17"/>
    </location>
</feature>
<feature type="transmembrane region" description="Helical" evidence="1">
    <location>
        <begin position="201"/>
        <end position="219"/>
    </location>
</feature>
<dbReference type="InterPro" id="IPR007621">
    <property type="entry name" value="TPM_dom"/>
</dbReference>
<proteinExistence type="predicted"/>
<dbReference type="Gene3D" id="3.10.310.50">
    <property type="match status" value="1"/>
</dbReference>
<dbReference type="PANTHER" id="PTHR30373">
    <property type="entry name" value="UPF0603 PROTEIN YGCG"/>
    <property type="match status" value="1"/>
</dbReference>